<dbReference type="Gene3D" id="3.40.50.2300">
    <property type="match status" value="1"/>
</dbReference>
<organism evidence="4 5">
    <name type="scientific">Candidatus Zymogenus saltonus</name>
    <dbReference type="NCBI Taxonomy" id="2844893"/>
    <lineage>
        <taxon>Bacteria</taxon>
        <taxon>Deltaproteobacteria</taxon>
        <taxon>Candidatus Zymogenia</taxon>
        <taxon>Candidatus Zymogeniales</taxon>
        <taxon>Candidatus Zymogenaceae</taxon>
        <taxon>Candidatus Zymogenus</taxon>
    </lineage>
</organism>
<comment type="caution">
    <text evidence="4">The sequence shown here is derived from an EMBL/GenBank/DDBJ whole genome shotgun (WGS) entry which is preliminary data.</text>
</comment>
<evidence type="ECO:0000256" key="1">
    <source>
        <dbReference type="ARBA" id="ARBA00022553"/>
    </source>
</evidence>
<name>A0A9D8PP44_9DELT</name>
<feature type="domain" description="Response regulatory" evidence="3">
    <location>
        <begin position="4"/>
        <end position="120"/>
    </location>
</feature>
<dbReference type="PANTHER" id="PTHR44591:SF3">
    <property type="entry name" value="RESPONSE REGULATORY DOMAIN-CONTAINING PROTEIN"/>
    <property type="match status" value="1"/>
</dbReference>
<dbReference type="SUPFAM" id="SSF52172">
    <property type="entry name" value="CheY-like"/>
    <property type="match status" value="1"/>
</dbReference>
<dbReference type="PANTHER" id="PTHR44591">
    <property type="entry name" value="STRESS RESPONSE REGULATOR PROTEIN 1"/>
    <property type="match status" value="1"/>
</dbReference>
<dbReference type="PROSITE" id="PS50110">
    <property type="entry name" value="RESPONSE_REGULATORY"/>
    <property type="match status" value="1"/>
</dbReference>
<gene>
    <name evidence="4" type="ORF">JW984_15520</name>
</gene>
<dbReference type="InterPro" id="IPR001789">
    <property type="entry name" value="Sig_transdc_resp-reg_receiver"/>
</dbReference>
<dbReference type="InterPro" id="IPR009875">
    <property type="entry name" value="PilZ_domain"/>
</dbReference>
<proteinExistence type="predicted"/>
<dbReference type="GO" id="GO:0035438">
    <property type="term" value="F:cyclic-di-GMP binding"/>
    <property type="evidence" value="ECO:0007669"/>
    <property type="project" value="InterPro"/>
</dbReference>
<dbReference type="EMBL" id="JAFGIX010000085">
    <property type="protein sequence ID" value="MBN1574606.1"/>
    <property type="molecule type" value="Genomic_DNA"/>
</dbReference>
<dbReference type="CDD" id="cd00156">
    <property type="entry name" value="REC"/>
    <property type="match status" value="1"/>
</dbReference>
<keyword evidence="1 2" id="KW-0597">Phosphoprotein</keyword>
<dbReference type="Gene3D" id="2.40.10.220">
    <property type="entry name" value="predicted glycosyltransferase like domains"/>
    <property type="match status" value="1"/>
</dbReference>
<evidence type="ECO:0000313" key="4">
    <source>
        <dbReference type="EMBL" id="MBN1574606.1"/>
    </source>
</evidence>
<sequence length="249" mass="28502">MKSKILIVDDLRFFLDVQRSMLSQVDCDILTARSGIEALKIIKKSKPQLVLLDYEMPDLNGDKACEILKKDPRYKDIPIIITSSKAGKEAKLKCMGAGADCYLTKPVDQKELVEAVSKLLKVRSSLYYPRAAMRGEVYVKFNDEVDKYLSVDISVTGIFLESTDPLIPNDVVTLHFTIPMPKRDVRTQGRVSRILTIEDMENFGVFPGMAVEFLNLDLEDRRYIEQYIDNALKMRKHDLLDNNHNIHFI</sequence>
<dbReference type="SMART" id="SM00448">
    <property type="entry name" value="REC"/>
    <property type="match status" value="1"/>
</dbReference>
<reference evidence="4" key="1">
    <citation type="journal article" date="2021" name="Environ. Microbiol.">
        <title>Genomic characterization of three novel Desulfobacterota classes expand the metabolic and phylogenetic diversity of the phylum.</title>
        <authorList>
            <person name="Murphy C.L."/>
            <person name="Biggerstaff J."/>
            <person name="Eichhorn A."/>
            <person name="Ewing E."/>
            <person name="Shahan R."/>
            <person name="Soriano D."/>
            <person name="Stewart S."/>
            <person name="VanMol K."/>
            <person name="Walker R."/>
            <person name="Walters P."/>
            <person name="Elshahed M.S."/>
            <person name="Youssef N.H."/>
        </authorList>
    </citation>
    <scope>NUCLEOTIDE SEQUENCE</scope>
    <source>
        <strain evidence="4">Zod_Metabat.24</strain>
    </source>
</reference>
<dbReference type="Proteomes" id="UP000809273">
    <property type="component" value="Unassembled WGS sequence"/>
</dbReference>
<dbReference type="Pfam" id="PF00072">
    <property type="entry name" value="Response_reg"/>
    <property type="match status" value="1"/>
</dbReference>
<dbReference type="Pfam" id="PF07238">
    <property type="entry name" value="PilZ"/>
    <property type="match status" value="1"/>
</dbReference>
<protein>
    <submittedName>
        <fullName evidence="4">Response regulator</fullName>
    </submittedName>
</protein>
<evidence type="ECO:0000259" key="3">
    <source>
        <dbReference type="PROSITE" id="PS50110"/>
    </source>
</evidence>
<dbReference type="AlphaFoldDB" id="A0A9D8PP44"/>
<dbReference type="GO" id="GO:0000160">
    <property type="term" value="P:phosphorelay signal transduction system"/>
    <property type="evidence" value="ECO:0007669"/>
    <property type="project" value="InterPro"/>
</dbReference>
<evidence type="ECO:0000313" key="5">
    <source>
        <dbReference type="Proteomes" id="UP000809273"/>
    </source>
</evidence>
<reference evidence="4" key="2">
    <citation type="submission" date="2021-01" db="EMBL/GenBank/DDBJ databases">
        <authorList>
            <person name="Hahn C.R."/>
            <person name="Youssef N.H."/>
            <person name="Elshahed M."/>
        </authorList>
    </citation>
    <scope>NUCLEOTIDE SEQUENCE</scope>
    <source>
        <strain evidence="4">Zod_Metabat.24</strain>
    </source>
</reference>
<feature type="modified residue" description="4-aspartylphosphate" evidence="2">
    <location>
        <position position="53"/>
    </location>
</feature>
<dbReference type="InterPro" id="IPR011006">
    <property type="entry name" value="CheY-like_superfamily"/>
</dbReference>
<evidence type="ECO:0000256" key="2">
    <source>
        <dbReference type="PROSITE-ProRule" id="PRU00169"/>
    </source>
</evidence>
<accession>A0A9D8PP44</accession>
<dbReference type="InterPro" id="IPR050595">
    <property type="entry name" value="Bact_response_regulator"/>
</dbReference>